<feature type="transmembrane region" description="Helical" evidence="7">
    <location>
        <begin position="92"/>
        <end position="116"/>
    </location>
</feature>
<evidence type="ECO:0000256" key="3">
    <source>
        <dbReference type="ARBA" id="ARBA00022475"/>
    </source>
</evidence>
<feature type="transmembrane region" description="Helical" evidence="7">
    <location>
        <begin position="122"/>
        <end position="143"/>
    </location>
</feature>
<dbReference type="STRING" id="401053.AciPR4_1118"/>
<keyword evidence="6 7" id="KW-0472">Membrane</keyword>
<evidence type="ECO:0000313" key="9">
    <source>
        <dbReference type="Proteomes" id="UP000006844"/>
    </source>
</evidence>
<evidence type="ECO:0000313" key="8">
    <source>
        <dbReference type="EMBL" id="ADV81947.1"/>
    </source>
</evidence>
<comment type="similarity">
    <text evidence="2">Belongs to the UPF0718 family.</text>
</comment>
<dbReference type="EMBL" id="CP002467">
    <property type="protein sequence ID" value="ADV81947.1"/>
    <property type="molecule type" value="Genomic_DNA"/>
</dbReference>
<feature type="transmembrane region" description="Helical" evidence="7">
    <location>
        <begin position="273"/>
        <end position="293"/>
    </location>
</feature>
<feature type="transmembrane region" description="Helical" evidence="7">
    <location>
        <begin position="247"/>
        <end position="267"/>
    </location>
</feature>
<dbReference type="InterPro" id="IPR005524">
    <property type="entry name" value="DUF318"/>
</dbReference>
<keyword evidence="9" id="KW-1185">Reference proteome</keyword>
<evidence type="ECO:0000256" key="2">
    <source>
        <dbReference type="ARBA" id="ARBA00006386"/>
    </source>
</evidence>
<dbReference type="Proteomes" id="UP000006844">
    <property type="component" value="Chromosome"/>
</dbReference>
<accession>E8UXK3</accession>
<dbReference type="AlphaFoldDB" id="E8UXK3"/>
<reference evidence="8 9" key="1">
    <citation type="journal article" date="2012" name="Stand. Genomic Sci.">
        <title>Complete genome sequence of Terriglobus saanensis type strain SP1PR4(T), an Acidobacteria from tundra soil.</title>
        <authorList>
            <person name="Rawat S.R."/>
            <person name="Mannisto M.K."/>
            <person name="Starovoytov V."/>
            <person name="Goodwin L."/>
            <person name="Nolan M."/>
            <person name="Hauser L."/>
            <person name="Land M."/>
            <person name="Davenport K.W."/>
            <person name="Woyke T."/>
            <person name="Haggblom M.M."/>
        </authorList>
    </citation>
    <scope>NUCLEOTIDE SEQUENCE</scope>
    <source>
        <strain evidence="9">ATCC BAA-1853 / DSM 23119 / SP1PR4</strain>
    </source>
</reference>
<sequence>MHVHTMHLQTLLHPLMMAVMMAWEILWALCLGFLVSAVVEAVVSKEQIGKLMPDSSPKTIVIASGLGAASSSCSYAAVAIARSLFRKGADFIAAMAFQFASTNLVLELSILLAVLLGWQFMLAEFVGGPVMIMLLVVLLRITLRPRVLEAARKQAERNLAGKMEGHAAMDMSLHQGTFWQKFSSNKGQTAISHYYFMNWSSLWGDIALGLLISGVLAAWVPQTFWQGFFLAGHPLLAKFWGPLIGPLVAVLSFVCSVGNVPLAAVLWNGGISFGGVIAFLFADLIILPIVNIYRRYYGGKVAAILFLVFYSSMSLAALAVEGLFGLLHLIPEHGHASIMQESVRWNYTSMLNIVFLVLSLPLFIRFLKTGGPAMLRMMDEAPSEEGHHHHCH</sequence>
<dbReference type="KEGG" id="tsa:AciPR4_1118"/>
<evidence type="ECO:0000256" key="1">
    <source>
        <dbReference type="ARBA" id="ARBA00004651"/>
    </source>
</evidence>
<dbReference type="InterPro" id="IPR053166">
    <property type="entry name" value="UPF0718_permease"/>
</dbReference>
<dbReference type="PANTHER" id="PTHR42775">
    <property type="entry name" value="PERMEASE RV2963-RELATED"/>
    <property type="match status" value="1"/>
</dbReference>
<dbReference type="eggNOG" id="COG0701">
    <property type="taxonomic scope" value="Bacteria"/>
</dbReference>
<feature type="transmembrane region" description="Helical" evidence="7">
    <location>
        <begin position="350"/>
        <end position="367"/>
    </location>
</feature>
<evidence type="ECO:0000256" key="4">
    <source>
        <dbReference type="ARBA" id="ARBA00022692"/>
    </source>
</evidence>
<evidence type="ECO:0000256" key="5">
    <source>
        <dbReference type="ARBA" id="ARBA00022989"/>
    </source>
</evidence>
<name>E8UXK3_TERSS</name>
<evidence type="ECO:0000256" key="7">
    <source>
        <dbReference type="SAM" id="Phobius"/>
    </source>
</evidence>
<dbReference type="RefSeq" id="WP_013567680.1">
    <property type="nucleotide sequence ID" value="NC_014963.1"/>
</dbReference>
<evidence type="ECO:0000256" key="6">
    <source>
        <dbReference type="ARBA" id="ARBA00023136"/>
    </source>
</evidence>
<protein>
    <submittedName>
        <fullName evidence="8">Permease</fullName>
    </submittedName>
</protein>
<keyword evidence="5 7" id="KW-1133">Transmembrane helix</keyword>
<feature type="transmembrane region" description="Helical" evidence="7">
    <location>
        <begin position="60"/>
        <end position="80"/>
    </location>
</feature>
<gene>
    <name evidence="8" type="ordered locus">AciPR4_1118</name>
</gene>
<feature type="transmembrane region" description="Helical" evidence="7">
    <location>
        <begin position="305"/>
        <end position="330"/>
    </location>
</feature>
<proteinExistence type="inferred from homology"/>
<keyword evidence="3" id="KW-1003">Cell membrane</keyword>
<comment type="subcellular location">
    <subcellularLocation>
        <location evidence="1">Cell membrane</location>
        <topology evidence="1">Multi-pass membrane protein</topology>
    </subcellularLocation>
</comment>
<dbReference type="PANTHER" id="PTHR42775:SF1">
    <property type="entry name" value="PERMEASE RV2963-RELATED"/>
    <property type="match status" value="1"/>
</dbReference>
<dbReference type="GO" id="GO:0005886">
    <property type="term" value="C:plasma membrane"/>
    <property type="evidence" value="ECO:0007669"/>
    <property type="project" value="UniProtKB-SubCell"/>
</dbReference>
<dbReference type="HOGENOM" id="CLU_039704_0_0_0"/>
<dbReference type="Pfam" id="PF03773">
    <property type="entry name" value="ArsP_1"/>
    <property type="match status" value="1"/>
</dbReference>
<organism evidence="8 9">
    <name type="scientific">Terriglobus saanensis (strain ATCC BAA-1853 / DSM 23119 / SP1PR4)</name>
    <dbReference type="NCBI Taxonomy" id="401053"/>
    <lineage>
        <taxon>Bacteria</taxon>
        <taxon>Pseudomonadati</taxon>
        <taxon>Acidobacteriota</taxon>
        <taxon>Terriglobia</taxon>
        <taxon>Terriglobales</taxon>
        <taxon>Acidobacteriaceae</taxon>
        <taxon>Terriglobus</taxon>
    </lineage>
</organism>
<keyword evidence="4 7" id="KW-0812">Transmembrane</keyword>
<feature type="transmembrane region" description="Helical" evidence="7">
    <location>
        <begin position="194"/>
        <end position="217"/>
    </location>
</feature>